<dbReference type="RefSeq" id="WP_126608536.1">
    <property type="nucleotide sequence ID" value="NZ_AP025144.1"/>
</dbReference>
<reference evidence="3" key="1">
    <citation type="journal article" date="2019" name="Int. J. Syst. Evol. Microbiol.">
        <title>The Global Catalogue of Microorganisms (GCM) 10K type strain sequencing project: providing services to taxonomists for standard genome sequencing and annotation.</title>
        <authorList>
            <consortium name="The Broad Institute Genomics Platform"/>
            <consortium name="The Broad Institute Genome Sequencing Center for Infectious Disease"/>
            <person name="Wu L."/>
            <person name="Ma J."/>
        </authorList>
    </citation>
    <scope>NUCLEOTIDE SEQUENCE [LARGE SCALE GENOMIC DNA]</scope>
    <source>
        <strain evidence="3">NBRC 15640</strain>
    </source>
</reference>
<accession>A0AAV5NQE2</accession>
<dbReference type="PANTHER" id="PTHR46182:SF2">
    <property type="entry name" value="FI19480P1"/>
    <property type="match status" value="1"/>
</dbReference>
<dbReference type="Pfam" id="PF22352">
    <property type="entry name" value="K319L-like_PKD"/>
    <property type="match status" value="1"/>
</dbReference>
<dbReference type="InterPro" id="IPR029865">
    <property type="entry name" value="KIAA0319-like"/>
</dbReference>
<keyword evidence="3" id="KW-1185">Reference proteome</keyword>
<evidence type="ECO:0000313" key="2">
    <source>
        <dbReference type="EMBL" id="GLQ72477.1"/>
    </source>
</evidence>
<evidence type="ECO:0008006" key="4">
    <source>
        <dbReference type="Google" id="ProtNLM"/>
    </source>
</evidence>
<dbReference type="GO" id="GO:0031410">
    <property type="term" value="C:cytoplasmic vesicle"/>
    <property type="evidence" value="ECO:0007669"/>
    <property type="project" value="TreeGrafter"/>
</dbReference>
<name>A0AAV5NQE2_9VIBR</name>
<dbReference type="InterPro" id="IPR013783">
    <property type="entry name" value="Ig-like_fold"/>
</dbReference>
<gene>
    <name evidence="2" type="ORF">GCM10007932_18370</name>
</gene>
<sequence>MFKWLKLAAPALMVALVGCSVDTDEAKKLTKPTVNAGNDQVHTLPVSSIALNGTASTSPSVYDIETISWTQRSGPQQLSILNADKLKASIINPTLAGTYEFQLYVRDSGARSNIDTVRLILNAANAGASASAGIRHHSNQTTQKQQTQSIQKTIQIPVSVISTELTGSNGVIQYGTTDTTPSSDIQKQTENALQQLSDAATVTFDFSEVSKDNNSQLLIAMIESLRGDNAAQIVSSYDSENPVTTIYLPDLKPHQNMKFDNSELGTQLNELVDTLQLTIPSTSIRKN</sequence>
<dbReference type="Gene3D" id="2.60.40.10">
    <property type="entry name" value="Immunoglobulins"/>
    <property type="match status" value="1"/>
</dbReference>
<dbReference type="Proteomes" id="UP001156690">
    <property type="component" value="Unassembled WGS sequence"/>
</dbReference>
<comment type="caution">
    <text evidence="2">The sequence shown here is derived from an EMBL/GenBank/DDBJ whole genome shotgun (WGS) entry which is preliminary data.</text>
</comment>
<organism evidence="2 3">
    <name type="scientific">Vibrio penaeicida</name>
    <dbReference type="NCBI Taxonomy" id="104609"/>
    <lineage>
        <taxon>Bacteria</taxon>
        <taxon>Pseudomonadati</taxon>
        <taxon>Pseudomonadota</taxon>
        <taxon>Gammaproteobacteria</taxon>
        <taxon>Vibrionales</taxon>
        <taxon>Vibrionaceae</taxon>
        <taxon>Vibrio</taxon>
    </lineage>
</organism>
<feature type="signal peptide" evidence="1">
    <location>
        <begin position="1"/>
        <end position="20"/>
    </location>
</feature>
<evidence type="ECO:0000256" key="1">
    <source>
        <dbReference type="SAM" id="SignalP"/>
    </source>
</evidence>
<dbReference type="EMBL" id="BSNX01000015">
    <property type="protein sequence ID" value="GLQ72477.1"/>
    <property type="molecule type" value="Genomic_DNA"/>
</dbReference>
<dbReference type="PROSITE" id="PS51257">
    <property type="entry name" value="PROKAR_LIPOPROTEIN"/>
    <property type="match status" value="1"/>
</dbReference>
<dbReference type="GO" id="GO:0016020">
    <property type="term" value="C:membrane"/>
    <property type="evidence" value="ECO:0007669"/>
    <property type="project" value="TreeGrafter"/>
</dbReference>
<dbReference type="PANTHER" id="PTHR46182">
    <property type="entry name" value="FI19480P1"/>
    <property type="match status" value="1"/>
</dbReference>
<protein>
    <recommendedName>
        <fullName evidence="4">Lipoprotein</fullName>
    </recommendedName>
</protein>
<evidence type="ECO:0000313" key="3">
    <source>
        <dbReference type="Proteomes" id="UP001156690"/>
    </source>
</evidence>
<keyword evidence="1" id="KW-0732">Signal</keyword>
<proteinExistence type="predicted"/>
<feature type="chain" id="PRO_5043697349" description="Lipoprotein" evidence="1">
    <location>
        <begin position="21"/>
        <end position="287"/>
    </location>
</feature>
<dbReference type="AlphaFoldDB" id="A0AAV5NQE2"/>